<evidence type="ECO:0008006" key="9">
    <source>
        <dbReference type="Google" id="ProtNLM"/>
    </source>
</evidence>
<comment type="similarity">
    <text evidence="2">Belongs to the TspO/BZRP family.</text>
</comment>
<comment type="subcellular location">
    <subcellularLocation>
        <location evidence="1">Membrane</location>
        <topology evidence="1">Multi-pass membrane protein</topology>
    </subcellularLocation>
</comment>
<keyword evidence="8" id="KW-1185">Reference proteome</keyword>
<reference evidence="7 8" key="1">
    <citation type="journal article" date="2019" name="Int. J. Syst. Evol. Microbiol.">
        <title>The Global Catalogue of Microorganisms (GCM) 10K type strain sequencing project: providing services to taxonomists for standard genome sequencing and annotation.</title>
        <authorList>
            <consortium name="The Broad Institute Genomics Platform"/>
            <consortium name="The Broad Institute Genome Sequencing Center for Infectious Disease"/>
            <person name="Wu L."/>
            <person name="Ma J."/>
        </authorList>
    </citation>
    <scope>NUCLEOTIDE SEQUENCE [LARGE SCALE GENOMIC DNA]</scope>
    <source>
        <strain evidence="7 8">JCM 10671</strain>
    </source>
</reference>
<dbReference type="Proteomes" id="UP001500957">
    <property type="component" value="Unassembled WGS sequence"/>
</dbReference>
<sequence>MRSRWVRTLLPVVGAAVLGNGFVGRESMAWFRDLRAPRMQLPMPGFYAVGIAYYVAMGTVVARAVGREDWRTYRRAIVVLAGNEAWNAVFFGRRSARDGFLGILAFLPPLALLQASVRDDEVSRRLVAAYSTWVVAYDVPWTYRLWRLNETSGDQVERTG</sequence>
<protein>
    <recommendedName>
        <fullName evidence="9">TspO and MBR related proteins</fullName>
    </recommendedName>
</protein>
<keyword evidence="5 6" id="KW-0472">Membrane</keyword>
<dbReference type="Gene3D" id="1.20.1260.100">
    <property type="entry name" value="TspO/MBR protein"/>
    <property type="match status" value="1"/>
</dbReference>
<dbReference type="RefSeq" id="WP_344605923.1">
    <property type="nucleotide sequence ID" value="NZ_BAAAHE010000023.1"/>
</dbReference>
<evidence type="ECO:0000313" key="8">
    <source>
        <dbReference type="Proteomes" id="UP001500957"/>
    </source>
</evidence>
<evidence type="ECO:0000256" key="4">
    <source>
        <dbReference type="ARBA" id="ARBA00022989"/>
    </source>
</evidence>
<evidence type="ECO:0000313" key="7">
    <source>
        <dbReference type="EMBL" id="GAA0623999.1"/>
    </source>
</evidence>
<proteinExistence type="inferred from homology"/>
<keyword evidence="3 6" id="KW-0812">Transmembrane</keyword>
<evidence type="ECO:0000256" key="6">
    <source>
        <dbReference type="SAM" id="Phobius"/>
    </source>
</evidence>
<organism evidence="7 8">
    <name type="scientific">Sporichthya brevicatena</name>
    <dbReference type="NCBI Taxonomy" id="171442"/>
    <lineage>
        <taxon>Bacteria</taxon>
        <taxon>Bacillati</taxon>
        <taxon>Actinomycetota</taxon>
        <taxon>Actinomycetes</taxon>
        <taxon>Sporichthyales</taxon>
        <taxon>Sporichthyaceae</taxon>
        <taxon>Sporichthya</taxon>
    </lineage>
</organism>
<gene>
    <name evidence="7" type="ORF">GCM10009547_28910</name>
</gene>
<evidence type="ECO:0000256" key="1">
    <source>
        <dbReference type="ARBA" id="ARBA00004141"/>
    </source>
</evidence>
<accession>A0ABN1GYW6</accession>
<evidence type="ECO:0000256" key="5">
    <source>
        <dbReference type="ARBA" id="ARBA00023136"/>
    </source>
</evidence>
<dbReference type="EMBL" id="BAAAHE010000023">
    <property type="protein sequence ID" value="GAA0623999.1"/>
    <property type="molecule type" value="Genomic_DNA"/>
</dbReference>
<dbReference type="InterPro" id="IPR038330">
    <property type="entry name" value="TspO/MBR-related_sf"/>
</dbReference>
<dbReference type="Pfam" id="PF03073">
    <property type="entry name" value="TspO_MBR"/>
    <property type="match status" value="1"/>
</dbReference>
<evidence type="ECO:0000256" key="2">
    <source>
        <dbReference type="ARBA" id="ARBA00007524"/>
    </source>
</evidence>
<keyword evidence="4 6" id="KW-1133">Transmembrane helix</keyword>
<dbReference type="InterPro" id="IPR004307">
    <property type="entry name" value="TspO_MBR"/>
</dbReference>
<comment type="caution">
    <text evidence="7">The sequence shown here is derived from an EMBL/GenBank/DDBJ whole genome shotgun (WGS) entry which is preliminary data.</text>
</comment>
<feature type="transmembrane region" description="Helical" evidence="6">
    <location>
        <begin position="45"/>
        <end position="65"/>
    </location>
</feature>
<evidence type="ECO:0000256" key="3">
    <source>
        <dbReference type="ARBA" id="ARBA00022692"/>
    </source>
</evidence>
<name>A0ABN1GYW6_9ACTN</name>